<name>A0A9P6CP08_9AGAR</name>
<sequence>MASNNDTDVVLLDSHNLYGYKPSKAATIIFFLLFSVSTLGHIFQAIRYRTWFMFFTAVLCGGLEMAGWASRAWSSFSLASSMPYKIQASTTVLAPTPLLAANFIIFGRIVRALGQRYSRLKVRHCTLTFRQHCADVVSLMVQGAGGGIAASANTSENANMGSKIILGGIIFQLIIIVVFSACAVDYFIRYKEEAYISSEAAFQMMNQVDRDIPARAAPGKFTTKLKAMTAAVAFTTLCLFIRAVYRVIELAGGWDERIMTTEIYFTVLDGMMIILTIYTTNFIHPGVYLPYPLSISTPSLS</sequence>
<dbReference type="PANTHER" id="PTHR31465:SF9">
    <property type="entry name" value="SPHINGOID LONG-CHAIN BASE TRANSPORTER RSB1"/>
    <property type="match status" value="1"/>
</dbReference>
<evidence type="ECO:0000313" key="6">
    <source>
        <dbReference type="EMBL" id="KAF9473437.1"/>
    </source>
</evidence>
<dbReference type="GO" id="GO:0005886">
    <property type="term" value="C:plasma membrane"/>
    <property type="evidence" value="ECO:0007669"/>
    <property type="project" value="TreeGrafter"/>
</dbReference>
<feature type="transmembrane region" description="Helical" evidence="5">
    <location>
        <begin position="25"/>
        <end position="43"/>
    </location>
</feature>
<comment type="caution">
    <text evidence="6">The sequence shown here is derived from an EMBL/GenBank/DDBJ whole genome shotgun (WGS) entry which is preliminary data.</text>
</comment>
<proteinExistence type="predicted"/>
<dbReference type="PANTHER" id="PTHR31465">
    <property type="entry name" value="PROTEIN RTA1-RELATED"/>
    <property type="match status" value="1"/>
</dbReference>
<evidence type="ECO:0000256" key="4">
    <source>
        <dbReference type="ARBA" id="ARBA00023136"/>
    </source>
</evidence>
<dbReference type="OrthoDB" id="3358017at2759"/>
<comment type="subcellular location">
    <subcellularLocation>
        <location evidence="1">Membrane</location>
        <topology evidence="1">Multi-pass membrane protein</topology>
    </subcellularLocation>
</comment>
<feature type="transmembrane region" description="Helical" evidence="5">
    <location>
        <begin position="263"/>
        <end position="283"/>
    </location>
</feature>
<feature type="transmembrane region" description="Helical" evidence="5">
    <location>
        <begin position="225"/>
        <end position="243"/>
    </location>
</feature>
<dbReference type="EMBL" id="MU155443">
    <property type="protein sequence ID" value="KAF9473437.1"/>
    <property type="molecule type" value="Genomic_DNA"/>
</dbReference>
<evidence type="ECO:0000256" key="2">
    <source>
        <dbReference type="ARBA" id="ARBA00022692"/>
    </source>
</evidence>
<dbReference type="Proteomes" id="UP000807469">
    <property type="component" value="Unassembled WGS sequence"/>
</dbReference>
<reference evidence="6" key="1">
    <citation type="submission" date="2020-11" db="EMBL/GenBank/DDBJ databases">
        <authorList>
            <consortium name="DOE Joint Genome Institute"/>
            <person name="Ahrendt S."/>
            <person name="Riley R."/>
            <person name="Andreopoulos W."/>
            <person name="Labutti K."/>
            <person name="Pangilinan J."/>
            <person name="Ruiz-Duenas F.J."/>
            <person name="Barrasa J.M."/>
            <person name="Sanchez-Garcia M."/>
            <person name="Camarero S."/>
            <person name="Miyauchi S."/>
            <person name="Serrano A."/>
            <person name="Linde D."/>
            <person name="Babiker R."/>
            <person name="Drula E."/>
            <person name="Ayuso-Fernandez I."/>
            <person name="Pacheco R."/>
            <person name="Padilla G."/>
            <person name="Ferreira P."/>
            <person name="Barriuso J."/>
            <person name="Kellner H."/>
            <person name="Castanera R."/>
            <person name="Alfaro M."/>
            <person name="Ramirez L."/>
            <person name="Pisabarro A.G."/>
            <person name="Kuo A."/>
            <person name="Tritt A."/>
            <person name="Lipzen A."/>
            <person name="He G."/>
            <person name="Yan M."/>
            <person name="Ng V."/>
            <person name="Cullen D."/>
            <person name="Martin F."/>
            <person name="Rosso M.-N."/>
            <person name="Henrissat B."/>
            <person name="Hibbett D."/>
            <person name="Martinez A.T."/>
            <person name="Grigoriev I.V."/>
        </authorList>
    </citation>
    <scope>NUCLEOTIDE SEQUENCE</scope>
    <source>
        <strain evidence="6">CIRM-BRFM 674</strain>
    </source>
</reference>
<evidence type="ECO:0000313" key="7">
    <source>
        <dbReference type="Proteomes" id="UP000807469"/>
    </source>
</evidence>
<dbReference type="AlphaFoldDB" id="A0A9P6CP08"/>
<feature type="transmembrane region" description="Helical" evidence="5">
    <location>
        <begin position="50"/>
        <end position="70"/>
    </location>
</feature>
<dbReference type="GO" id="GO:0000324">
    <property type="term" value="C:fungal-type vacuole"/>
    <property type="evidence" value="ECO:0007669"/>
    <property type="project" value="TreeGrafter"/>
</dbReference>
<feature type="transmembrane region" description="Helical" evidence="5">
    <location>
        <begin position="90"/>
        <end position="111"/>
    </location>
</feature>
<protein>
    <submittedName>
        <fullName evidence="6">RTA1 like protein</fullName>
    </submittedName>
</protein>
<evidence type="ECO:0000256" key="5">
    <source>
        <dbReference type="SAM" id="Phobius"/>
    </source>
</evidence>
<evidence type="ECO:0000256" key="3">
    <source>
        <dbReference type="ARBA" id="ARBA00022989"/>
    </source>
</evidence>
<evidence type="ECO:0000256" key="1">
    <source>
        <dbReference type="ARBA" id="ARBA00004141"/>
    </source>
</evidence>
<accession>A0A9P6CP08</accession>
<organism evidence="6 7">
    <name type="scientific">Pholiota conissans</name>
    <dbReference type="NCBI Taxonomy" id="109636"/>
    <lineage>
        <taxon>Eukaryota</taxon>
        <taxon>Fungi</taxon>
        <taxon>Dikarya</taxon>
        <taxon>Basidiomycota</taxon>
        <taxon>Agaricomycotina</taxon>
        <taxon>Agaricomycetes</taxon>
        <taxon>Agaricomycetidae</taxon>
        <taxon>Agaricales</taxon>
        <taxon>Agaricineae</taxon>
        <taxon>Strophariaceae</taxon>
        <taxon>Pholiota</taxon>
    </lineage>
</organism>
<keyword evidence="4 5" id="KW-0472">Membrane</keyword>
<dbReference type="Pfam" id="PF04479">
    <property type="entry name" value="RTA1"/>
    <property type="match status" value="1"/>
</dbReference>
<gene>
    <name evidence="6" type="ORF">BDN70DRAFT_867394</name>
</gene>
<keyword evidence="3 5" id="KW-1133">Transmembrane helix</keyword>
<keyword evidence="7" id="KW-1185">Reference proteome</keyword>
<feature type="transmembrane region" description="Helical" evidence="5">
    <location>
        <begin position="164"/>
        <end position="188"/>
    </location>
</feature>
<keyword evidence="2 5" id="KW-0812">Transmembrane</keyword>
<dbReference type="InterPro" id="IPR007568">
    <property type="entry name" value="RTA1"/>
</dbReference>